<accession>A0A0P1L4K6</accession>
<evidence type="ECO:0000256" key="10">
    <source>
        <dbReference type="SAM" id="Coils"/>
    </source>
</evidence>
<evidence type="ECO:0000256" key="5">
    <source>
        <dbReference type="ARBA" id="ARBA00022838"/>
    </source>
</evidence>
<name>A0A0P1L4K6_9SACH</name>
<protein>
    <recommendedName>
        <fullName evidence="9">Kinetochore-associated protein</fullName>
    </recommendedName>
</protein>
<dbReference type="PANTHER" id="PTHR15459:SF3">
    <property type="entry name" value="POLYAMINE-MODULATED FACTOR 1"/>
    <property type="match status" value="1"/>
</dbReference>
<keyword evidence="12" id="KW-1185">Reference proteome</keyword>
<reference evidence="12" key="1">
    <citation type="submission" date="2015-10" db="EMBL/GenBank/DDBJ databases">
        <authorList>
            <person name="Devillers H."/>
        </authorList>
    </citation>
    <scope>NUCLEOTIDE SEQUENCE [LARGE SCALE GENOMIC DNA]</scope>
</reference>
<keyword evidence="3 9" id="KW-0132">Cell division</keyword>
<dbReference type="InterPro" id="IPR016851">
    <property type="entry name" value="Nnf1"/>
</dbReference>
<proteinExistence type="predicted"/>
<dbReference type="AlphaFoldDB" id="A0A0P1L4K6"/>
<evidence type="ECO:0000256" key="1">
    <source>
        <dbReference type="ARBA" id="ARBA00004629"/>
    </source>
</evidence>
<dbReference type="GO" id="GO:0051301">
    <property type="term" value="P:cell division"/>
    <property type="evidence" value="ECO:0007669"/>
    <property type="project" value="UniProtKB-UniRule"/>
</dbReference>
<keyword evidence="4 9" id="KW-0498">Mitosis</keyword>
<dbReference type="PIRSF" id="PIRSF027153">
    <property type="entry name" value="Nnf1p"/>
    <property type="match status" value="1"/>
</dbReference>
<dbReference type="GO" id="GO:0005634">
    <property type="term" value="C:nucleus"/>
    <property type="evidence" value="ECO:0007669"/>
    <property type="project" value="UniProtKB-SubCell"/>
</dbReference>
<dbReference type="EMBL" id="LN890533">
    <property type="protein sequence ID" value="CUS24770.1"/>
    <property type="molecule type" value="Genomic_DNA"/>
</dbReference>
<evidence type="ECO:0000256" key="3">
    <source>
        <dbReference type="ARBA" id="ARBA00022618"/>
    </source>
</evidence>
<evidence type="ECO:0000256" key="9">
    <source>
        <dbReference type="PIRNR" id="PIRNR027153"/>
    </source>
</evidence>
<dbReference type="GO" id="GO:0000444">
    <property type="term" value="C:MIS12/MIND type complex"/>
    <property type="evidence" value="ECO:0007669"/>
    <property type="project" value="UniProtKB-UniRule"/>
</dbReference>
<evidence type="ECO:0000313" key="11">
    <source>
        <dbReference type="EMBL" id="CUS24770.1"/>
    </source>
</evidence>
<sequence>MSEHVRIRYLRLNQVCKKALQQSVNKVQNWDKIASCFPHYAAVDEGATNLTNCQRQVVEFWMELSKREFEEIFKERDIERKLNDLDDLISRAKTVQRSMREEGSTRECIDELTPEQLICGNMHETRVELLSQLDGRLDKMTNLNTQLENQLQQLQAELEQETDELHQLYNRHLGEDTGLQDEALQQGLKNMLIEMRKEEPFD</sequence>
<evidence type="ECO:0000256" key="2">
    <source>
        <dbReference type="ARBA" id="ARBA00022454"/>
    </source>
</evidence>
<organism evidence="11 12">
    <name type="scientific">Lachancea quebecensis</name>
    <dbReference type="NCBI Taxonomy" id="1654605"/>
    <lineage>
        <taxon>Eukaryota</taxon>
        <taxon>Fungi</taxon>
        <taxon>Dikarya</taxon>
        <taxon>Ascomycota</taxon>
        <taxon>Saccharomycotina</taxon>
        <taxon>Saccharomycetes</taxon>
        <taxon>Saccharomycetales</taxon>
        <taxon>Saccharomycetaceae</taxon>
        <taxon>Lachancea</taxon>
    </lineage>
</organism>
<dbReference type="PANTHER" id="PTHR15459">
    <property type="entry name" value="POLYAMINE-MODULATED FACTOR 1"/>
    <property type="match status" value="1"/>
</dbReference>
<evidence type="ECO:0000256" key="8">
    <source>
        <dbReference type="ARBA" id="ARBA00023328"/>
    </source>
</evidence>
<feature type="coiled-coil region" evidence="10">
    <location>
        <begin position="130"/>
        <end position="171"/>
    </location>
</feature>
<gene>
    <name evidence="11" type="ORF">LAQU0_S19e01222g</name>
</gene>
<keyword evidence="6 9" id="KW-0539">Nucleus</keyword>
<keyword evidence="10" id="KW-0175">Coiled coil</keyword>
<dbReference type="GO" id="GO:0007059">
    <property type="term" value="P:chromosome segregation"/>
    <property type="evidence" value="ECO:0007669"/>
    <property type="project" value="UniProtKB-UniRule"/>
</dbReference>
<dbReference type="Proteomes" id="UP000236544">
    <property type="component" value="Unassembled WGS sequence"/>
</dbReference>
<evidence type="ECO:0000313" key="12">
    <source>
        <dbReference type="Proteomes" id="UP000236544"/>
    </source>
</evidence>
<evidence type="ECO:0000256" key="6">
    <source>
        <dbReference type="ARBA" id="ARBA00023242"/>
    </source>
</evidence>
<keyword evidence="8 9" id="KW-0137">Centromere</keyword>
<dbReference type="InterPro" id="IPR007128">
    <property type="entry name" value="PMF1/Nnf1"/>
</dbReference>
<evidence type="ECO:0000256" key="7">
    <source>
        <dbReference type="ARBA" id="ARBA00023306"/>
    </source>
</evidence>
<keyword evidence="2 9" id="KW-0158">Chromosome</keyword>
<comment type="subcellular location">
    <subcellularLocation>
        <location evidence="1 9">Chromosome</location>
        <location evidence="1 9">Centromere</location>
        <location evidence="1 9">Kinetochore</location>
    </subcellularLocation>
    <subcellularLocation>
        <location evidence="9">Nucleus</location>
    </subcellularLocation>
    <text evidence="9">Associated with the kinetochore.</text>
</comment>
<keyword evidence="5 9" id="KW-0995">Kinetochore</keyword>
<dbReference type="OrthoDB" id="18453at2759"/>
<evidence type="ECO:0000256" key="4">
    <source>
        <dbReference type="ARBA" id="ARBA00022776"/>
    </source>
</evidence>
<dbReference type="Pfam" id="PF03980">
    <property type="entry name" value="Nnf1"/>
    <property type="match status" value="1"/>
</dbReference>
<keyword evidence="7 9" id="KW-0131">Cell cycle</keyword>